<dbReference type="GO" id="GO:0033045">
    <property type="term" value="P:regulation of sister chromatid segregation"/>
    <property type="evidence" value="ECO:0007669"/>
    <property type="project" value="TreeGrafter"/>
</dbReference>
<dbReference type="GO" id="GO:0043007">
    <property type="term" value="P:maintenance of rDNA"/>
    <property type="evidence" value="ECO:0007669"/>
    <property type="project" value="TreeGrafter"/>
</dbReference>
<proteinExistence type="predicted"/>
<sequence>MATSGLNSEAFKLMIADISKAKEVESGIIKVDLSSEDFKKWPKENKICKTIVVKVAWIQGEIVGMRRDSEDQSKLIIIKDGTGEAVIAGWDVIPGGDHEGIKIGEYIAILGQVMALKPAVYMKAVKLMVLNKNPLLKTVWPDEVKDLKGFLLGFYSSWDHSN</sequence>
<evidence type="ECO:0000313" key="2">
    <source>
        <dbReference type="Proteomes" id="UP000708208"/>
    </source>
</evidence>
<dbReference type="EMBL" id="CAJVCH010122626">
    <property type="protein sequence ID" value="CAG7725483.1"/>
    <property type="molecule type" value="Genomic_DNA"/>
</dbReference>
<dbReference type="Pfam" id="PF16100">
    <property type="entry name" value="RMI2"/>
    <property type="match status" value="1"/>
</dbReference>
<reference evidence="1" key="1">
    <citation type="submission" date="2021-06" db="EMBL/GenBank/DDBJ databases">
        <authorList>
            <person name="Hodson N. C."/>
            <person name="Mongue J. A."/>
            <person name="Jaron S. K."/>
        </authorList>
    </citation>
    <scope>NUCLEOTIDE SEQUENCE</scope>
</reference>
<evidence type="ECO:0000313" key="1">
    <source>
        <dbReference type="EMBL" id="CAG7725483.1"/>
    </source>
</evidence>
<dbReference type="Proteomes" id="UP000708208">
    <property type="component" value="Unassembled WGS sequence"/>
</dbReference>
<dbReference type="AlphaFoldDB" id="A0A8J2JWQ6"/>
<dbReference type="GO" id="GO:2000042">
    <property type="term" value="P:negative regulation of double-strand break repair via homologous recombination"/>
    <property type="evidence" value="ECO:0007669"/>
    <property type="project" value="TreeGrafter"/>
</dbReference>
<dbReference type="PANTHER" id="PTHR33962:SF1">
    <property type="entry name" value="RECQ-MEDIATED GENOME INSTABILITY PROTEIN 2"/>
    <property type="match status" value="1"/>
</dbReference>
<keyword evidence="2" id="KW-1185">Reference proteome</keyword>
<protein>
    <recommendedName>
        <fullName evidence="3">RecQ-mediated genome instability protein 2</fullName>
    </recommendedName>
</protein>
<dbReference type="GO" id="GO:0005829">
    <property type="term" value="C:cytosol"/>
    <property type="evidence" value="ECO:0007669"/>
    <property type="project" value="TreeGrafter"/>
</dbReference>
<dbReference type="GO" id="GO:0006281">
    <property type="term" value="P:DNA repair"/>
    <property type="evidence" value="ECO:0007669"/>
    <property type="project" value="TreeGrafter"/>
</dbReference>
<dbReference type="PANTHER" id="PTHR33962">
    <property type="entry name" value="RECQ-MEDIATED GENOME INSTABILITY PROTEIN 2 RMI2"/>
    <property type="match status" value="1"/>
</dbReference>
<dbReference type="GO" id="GO:0016607">
    <property type="term" value="C:nuclear speck"/>
    <property type="evidence" value="ECO:0007669"/>
    <property type="project" value="TreeGrafter"/>
</dbReference>
<comment type="caution">
    <text evidence="1">The sequence shown here is derived from an EMBL/GenBank/DDBJ whole genome shotgun (WGS) entry which is preliminary data.</text>
</comment>
<organism evidence="1 2">
    <name type="scientific">Allacma fusca</name>
    <dbReference type="NCBI Taxonomy" id="39272"/>
    <lineage>
        <taxon>Eukaryota</taxon>
        <taxon>Metazoa</taxon>
        <taxon>Ecdysozoa</taxon>
        <taxon>Arthropoda</taxon>
        <taxon>Hexapoda</taxon>
        <taxon>Collembola</taxon>
        <taxon>Symphypleona</taxon>
        <taxon>Sminthuridae</taxon>
        <taxon>Allacma</taxon>
    </lineage>
</organism>
<dbReference type="InterPro" id="IPR032245">
    <property type="entry name" value="RMI2"/>
</dbReference>
<dbReference type="OrthoDB" id="10024265at2759"/>
<name>A0A8J2JWQ6_9HEXA</name>
<gene>
    <name evidence="1" type="ORF">AFUS01_LOCUS14438</name>
</gene>
<evidence type="ECO:0008006" key="3">
    <source>
        <dbReference type="Google" id="ProtNLM"/>
    </source>
</evidence>
<accession>A0A8J2JWQ6</accession>